<accession>A0A7I8WA52</accession>
<keyword evidence="1" id="KW-0175">Coiled coil</keyword>
<evidence type="ECO:0000256" key="1">
    <source>
        <dbReference type="SAM" id="Coils"/>
    </source>
</evidence>
<gene>
    <name evidence="3" type="ORF">DGYR_LOCUS12474</name>
</gene>
<evidence type="ECO:0000313" key="4">
    <source>
        <dbReference type="Proteomes" id="UP000549394"/>
    </source>
</evidence>
<proteinExistence type="predicted"/>
<dbReference type="PROSITE" id="PS50017">
    <property type="entry name" value="DEATH_DOMAIN"/>
    <property type="match status" value="1"/>
</dbReference>
<dbReference type="Gene3D" id="1.10.533.10">
    <property type="entry name" value="Death Domain, Fas"/>
    <property type="match status" value="1"/>
</dbReference>
<protein>
    <submittedName>
        <fullName evidence="3">DgyrCDS13259</fullName>
    </submittedName>
</protein>
<reference evidence="3 4" key="1">
    <citation type="submission" date="2020-08" db="EMBL/GenBank/DDBJ databases">
        <authorList>
            <person name="Hejnol A."/>
        </authorList>
    </citation>
    <scope>NUCLEOTIDE SEQUENCE [LARGE SCALE GENOMIC DNA]</scope>
</reference>
<name>A0A7I8WA52_9ANNE</name>
<comment type="caution">
    <text evidence="3">The sequence shown here is derived from an EMBL/GenBank/DDBJ whole genome shotgun (WGS) entry which is preliminary data.</text>
</comment>
<keyword evidence="4" id="KW-1185">Reference proteome</keyword>
<dbReference type="InterPro" id="IPR011029">
    <property type="entry name" value="DEATH-like_dom_sf"/>
</dbReference>
<dbReference type="InterPro" id="IPR000488">
    <property type="entry name" value="Death_dom"/>
</dbReference>
<dbReference type="OrthoDB" id="6286837at2759"/>
<evidence type="ECO:0000313" key="3">
    <source>
        <dbReference type="EMBL" id="CAD5125021.1"/>
    </source>
</evidence>
<organism evidence="3 4">
    <name type="scientific">Dimorphilus gyrociliatus</name>
    <dbReference type="NCBI Taxonomy" id="2664684"/>
    <lineage>
        <taxon>Eukaryota</taxon>
        <taxon>Metazoa</taxon>
        <taxon>Spiralia</taxon>
        <taxon>Lophotrochozoa</taxon>
        <taxon>Annelida</taxon>
        <taxon>Polychaeta</taxon>
        <taxon>Polychaeta incertae sedis</taxon>
        <taxon>Dinophilidae</taxon>
        <taxon>Dimorphilus</taxon>
    </lineage>
</organism>
<dbReference type="GO" id="GO:0007165">
    <property type="term" value="P:signal transduction"/>
    <property type="evidence" value="ECO:0007669"/>
    <property type="project" value="InterPro"/>
</dbReference>
<feature type="coiled-coil region" evidence="1">
    <location>
        <begin position="284"/>
        <end position="359"/>
    </location>
</feature>
<dbReference type="AlphaFoldDB" id="A0A7I8WA52"/>
<sequence>MSSLLAPTALAFYRHRQNLTDFDKERPKNLNSIYKAVLDKIDVLKDNLDDIELEFFDGRRVDIYLRTLVQHLKRLQKQTNVNNLNAAWQVDDIATKIAANPGEDFQNNILSMKVLREYHNKLLQFVPDKFESVLEDIGHILSFLSRYCLSFYTENYDSYLETAQHYNKKQTEFNNAIKDHIENVTSMSKSYRSHLGLQADQFGLTSNDYARRIDCGELSIVLVIPQALANLRNALKGIKLWIEADREYATYIKQDITDLEGKLQDQLKIVEQSRRRYFHSDVLFKRATKDFEQQKQEMSKTKEKEIKLTKEYEELLSEHRFLRMDIDLLRERIDDVKNEEAAIEKVEKLTSEKLQLINQIPLLDKKFERNKKKMYYITERKKLVELKNDEYKRAKKSFDLAKSEYERDDFELNRIQNCLASLKNIYIFKTNAASLKKIFHNMPVTNRKIYKAQSHIQPKIIPHITTKEESIGKQPKAKGYQFDKYLKFVAKLLQQDWIRLYRVLPFFPPRGETTIESDIDKINQEYYRNLVEYQALESLRLWRRVHSRASLHALKSSLIEINKENIAQQIDEKIEDMKKRKMLREDAKSNWANIKLKTLFVGKLKTI</sequence>
<evidence type="ECO:0000259" key="2">
    <source>
        <dbReference type="PROSITE" id="PS50017"/>
    </source>
</evidence>
<dbReference type="Proteomes" id="UP000549394">
    <property type="component" value="Unassembled WGS sequence"/>
</dbReference>
<dbReference type="SUPFAM" id="SSF47986">
    <property type="entry name" value="DEATH domain"/>
    <property type="match status" value="1"/>
</dbReference>
<feature type="domain" description="Death" evidence="2">
    <location>
        <begin position="516"/>
        <end position="574"/>
    </location>
</feature>
<dbReference type="EMBL" id="CAJFCJ010000024">
    <property type="protein sequence ID" value="CAD5125021.1"/>
    <property type="molecule type" value="Genomic_DNA"/>
</dbReference>